<gene>
    <name evidence="4" type="ORF">C2S53_005794</name>
</gene>
<comment type="similarity">
    <text evidence="1">Belongs to the PPR family. P subfamily.</text>
</comment>
<organism evidence="4 5">
    <name type="scientific">Perilla frutescens var. hirtella</name>
    <name type="common">Perilla citriodora</name>
    <name type="synonym">Perilla setoyensis</name>
    <dbReference type="NCBI Taxonomy" id="608512"/>
    <lineage>
        <taxon>Eukaryota</taxon>
        <taxon>Viridiplantae</taxon>
        <taxon>Streptophyta</taxon>
        <taxon>Embryophyta</taxon>
        <taxon>Tracheophyta</taxon>
        <taxon>Spermatophyta</taxon>
        <taxon>Magnoliopsida</taxon>
        <taxon>eudicotyledons</taxon>
        <taxon>Gunneridae</taxon>
        <taxon>Pentapetalae</taxon>
        <taxon>asterids</taxon>
        <taxon>lamiids</taxon>
        <taxon>Lamiales</taxon>
        <taxon>Lamiaceae</taxon>
        <taxon>Nepetoideae</taxon>
        <taxon>Elsholtzieae</taxon>
        <taxon>Perilla</taxon>
    </lineage>
</organism>
<feature type="repeat" description="PPR" evidence="3">
    <location>
        <begin position="413"/>
        <end position="447"/>
    </location>
</feature>
<dbReference type="Gene3D" id="1.25.40.10">
    <property type="entry name" value="Tetratricopeptide repeat domain"/>
    <property type="match status" value="6"/>
</dbReference>
<feature type="repeat" description="PPR" evidence="3">
    <location>
        <begin position="524"/>
        <end position="558"/>
    </location>
</feature>
<keyword evidence="5" id="KW-1185">Reference proteome</keyword>
<dbReference type="PROSITE" id="PS51375">
    <property type="entry name" value="PPR"/>
    <property type="match status" value="9"/>
</dbReference>
<sequence>MVLPKLTANISSQLHKFKISYSTSHFPPSLKHLFSKPPTTTASVAANEVDDPLQNANPIKSKKARTISELINTNPWSARLEARLSALTLTPLSQTTFFQTLRRIKAPTKALRFFNWAQDSGFTHHQQSYFMMLEILGRARHLNPARNFLFSIPNSSSSAVPLTDRFFNSLIRSYGDAGLFQESMKLFEVMKSMGVSPSAVTFNSLFLILLKRGRVGMVFELYDEMLKTYGVKPDSYTFNVLIRGFCKNSMVDEAFRMFREMDKFDCEPDLITYNTIVDGLCRAGKVNIARNVVSGMQNKCENLRPNVVTCTTLIRGYCGKQEIEEALDVFREMVGEGIKPNHITVNTIIKGLCEAQKLDMAKEILGECQVGEARFVPDTCTFNTILSAHCNQENLDEALKVFEKMKELKVKQDSATYSTIIRALCHKGSFEKAEELLDEIYEKEILLRGGECTPLTASYNPVFKYLCANGRTKKAERVFRQLMKRGKPDPLAFETLIFGHCKEGTVEDGYKLVILMLRRDFVPNIKIYESLIEGLLSKGEANLALDTLGRMLRSSHLPRTSTFHRILMELIGKGSASESAKLMMLMLDNEIRPNVNLSTDAVRVLFKSGMKDIALHLVKSLYEKGYIVNMGGLISFLCQDKKLLEASELLAFSLKNEQNIDIDVSVAVLTGLCVDRKLSEAFNLYYELLEKGTQLPLSCLEELRNEFEAQGKLKEAEFVAKRMLNS</sequence>
<dbReference type="NCBIfam" id="TIGR00756">
    <property type="entry name" value="PPR"/>
    <property type="match status" value="8"/>
</dbReference>
<feature type="repeat" description="PPR" evidence="3">
    <location>
        <begin position="198"/>
        <end position="233"/>
    </location>
</feature>
<dbReference type="Proteomes" id="UP001190926">
    <property type="component" value="Unassembled WGS sequence"/>
</dbReference>
<feature type="repeat" description="PPR" evidence="3">
    <location>
        <begin position="306"/>
        <end position="340"/>
    </location>
</feature>
<dbReference type="PANTHER" id="PTHR47939">
    <property type="entry name" value="MEMBRANE-ASSOCIATED SALT-INDUCIBLE PROTEIN-LIKE"/>
    <property type="match status" value="1"/>
</dbReference>
<protein>
    <submittedName>
        <fullName evidence="4">Tetratricopeptide repeat superfamily protein</fullName>
    </submittedName>
</protein>
<dbReference type="InterPro" id="IPR002885">
    <property type="entry name" value="PPR_rpt"/>
</dbReference>
<comment type="caution">
    <text evidence="4">The sequence shown here is derived from an EMBL/GenBank/DDBJ whole genome shotgun (WGS) entry which is preliminary data.</text>
</comment>
<dbReference type="InterPro" id="IPR011990">
    <property type="entry name" value="TPR-like_helical_dom_sf"/>
</dbReference>
<name>A0AAD4JBQ5_PERFH</name>
<dbReference type="PANTHER" id="PTHR47939:SF13">
    <property type="entry name" value="OS03G0201400 PROTEIN"/>
    <property type="match status" value="1"/>
</dbReference>
<feature type="repeat" description="PPR" evidence="3">
    <location>
        <begin position="163"/>
        <end position="197"/>
    </location>
</feature>
<keyword evidence="2" id="KW-0677">Repeat</keyword>
<evidence type="ECO:0000256" key="3">
    <source>
        <dbReference type="PROSITE-ProRule" id="PRU00708"/>
    </source>
</evidence>
<reference evidence="4 5" key="1">
    <citation type="journal article" date="2021" name="Nat. Commun.">
        <title>Incipient diploidization of the medicinal plant Perilla within 10,000 years.</title>
        <authorList>
            <person name="Zhang Y."/>
            <person name="Shen Q."/>
            <person name="Leng L."/>
            <person name="Zhang D."/>
            <person name="Chen S."/>
            <person name="Shi Y."/>
            <person name="Ning Z."/>
            <person name="Chen S."/>
        </authorList>
    </citation>
    <scope>NUCLEOTIDE SEQUENCE [LARGE SCALE GENOMIC DNA]</scope>
    <source>
        <strain evidence="5">cv. PC099</strain>
    </source>
</reference>
<feature type="repeat" description="PPR" evidence="3">
    <location>
        <begin position="269"/>
        <end position="299"/>
    </location>
</feature>
<dbReference type="EMBL" id="SDAM02000091">
    <property type="protein sequence ID" value="KAH6830870.1"/>
    <property type="molecule type" value="Genomic_DNA"/>
</dbReference>
<dbReference type="Pfam" id="PF13041">
    <property type="entry name" value="PPR_2"/>
    <property type="match status" value="4"/>
</dbReference>
<dbReference type="SUPFAM" id="SSF48452">
    <property type="entry name" value="TPR-like"/>
    <property type="match status" value="1"/>
</dbReference>
<evidence type="ECO:0000313" key="5">
    <source>
        <dbReference type="Proteomes" id="UP001190926"/>
    </source>
</evidence>
<evidence type="ECO:0000313" key="4">
    <source>
        <dbReference type="EMBL" id="KAH6830870.1"/>
    </source>
</evidence>
<feature type="repeat" description="PPR" evidence="3">
    <location>
        <begin position="489"/>
        <end position="523"/>
    </location>
</feature>
<accession>A0AAD4JBQ5</accession>
<dbReference type="Pfam" id="PF01535">
    <property type="entry name" value="PPR"/>
    <property type="match status" value="3"/>
</dbReference>
<dbReference type="AlphaFoldDB" id="A0AAD4JBQ5"/>
<feature type="repeat" description="PPR" evidence="3">
    <location>
        <begin position="378"/>
        <end position="412"/>
    </location>
</feature>
<dbReference type="InterPro" id="IPR050667">
    <property type="entry name" value="PPR-containing_protein"/>
</dbReference>
<evidence type="ECO:0000256" key="1">
    <source>
        <dbReference type="ARBA" id="ARBA00007626"/>
    </source>
</evidence>
<feature type="repeat" description="PPR" evidence="3">
    <location>
        <begin position="234"/>
        <end position="268"/>
    </location>
</feature>
<evidence type="ECO:0000256" key="2">
    <source>
        <dbReference type="ARBA" id="ARBA00022737"/>
    </source>
</evidence>
<proteinExistence type="inferred from homology"/>